<comment type="caution">
    <text evidence="8">The sequence shown here is derived from an EMBL/GenBank/DDBJ whole genome shotgun (WGS) entry which is preliminary data.</text>
</comment>
<keyword evidence="6" id="KW-0472">Membrane</keyword>
<dbReference type="Gene3D" id="1.10.10.10">
    <property type="entry name" value="Winged helix-like DNA-binding domain superfamily/Winged helix DNA-binding domain"/>
    <property type="match status" value="1"/>
</dbReference>
<dbReference type="Pfam" id="PF01580">
    <property type="entry name" value="FtsK_SpoIIIE"/>
    <property type="match status" value="1"/>
</dbReference>
<dbReference type="Gene3D" id="3.40.50.300">
    <property type="entry name" value="P-loop containing nucleotide triphosphate hydrolases"/>
    <property type="match status" value="1"/>
</dbReference>
<evidence type="ECO:0000256" key="6">
    <source>
        <dbReference type="SAM" id="Phobius"/>
    </source>
</evidence>
<dbReference type="InterPro" id="IPR036388">
    <property type="entry name" value="WH-like_DNA-bd_sf"/>
</dbReference>
<keyword evidence="6" id="KW-1133">Transmembrane helix</keyword>
<dbReference type="InterPro" id="IPR041027">
    <property type="entry name" value="FtsK_alpha"/>
</dbReference>
<dbReference type="PROSITE" id="PS50901">
    <property type="entry name" value="FTSK"/>
    <property type="match status" value="1"/>
</dbReference>
<comment type="similarity">
    <text evidence="1">Belongs to the FtsK/SpoIIIE/SftA family.</text>
</comment>
<evidence type="ECO:0000256" key="1">
    <source>
        <dbReference type="ARBA" id="ARBA00006474"/>
    </source>
</evidence>
<proteinExistence type="inferred from homology"/>
<evidence type="ECO:0000313" key="9">
    <source>
        <dbReference type="Proteomes" id="UP000231282"/>
    </source>
</evidence>
<dbReference type="SUPFAM" id="SSF52540">
    <property type="entry name" value="P-loop containing nucleoside triphosphate hydrolases"/>
    <property type="match status" value="1"/>
</dbReference>
<dbReference type="InterPro" id="IPR018541">
    <property type="entry name" value="Ftsk_gamma"/>
</dbReference>
<protein>
    <submittedName>
        <fullName evidence="8">DNA translocase FtsK</fullName>
    </submittedName>
</protein>
<feature type="domain" description="FtsK" evidence="7">
    <location>
        <begin position="362"/>
        <end position="549"/>
    </location>
</feature>
<keyword evidence="4" id="KW-0238">DNA-binding</keyword>
<dbReference type="InterPro" id="IPR027417">
    <property type="entry name" value="P-loop_NTPase"/>
</dbReference>
<dbReference type="EMBL" id="PEZH01000053">
    <property type="protein sequence ID" value="PIS14943.1"/>
    <property type="molecule type" value="Genomic_DNA"/>
</dbReference>
<dbReference type="GO" id="GO:0003677">
    <property type="term" value="F:DNA binding"/>
    <property type="evidence" value="ECO:0007669"/>
    <property type="project" value="UniProtKB-KW"/>
</dbReference>
<name>A0A2H0WQK3_9BACT</name>
<dbReference type="SUPFAM" id="SSF46785">
    <property type="entry name" value="Winged helix' DNA-binding domain"/>
    <property type="match status" value="1"/>
</dbReference>
<evidence type="ECO:0000313" key="8">
    <source>
        <dbReference type="EMBL" id="PIS14943.1"/>
    </source>
</evidence>
<dbReference type="InterPro" id="IPR002543">
    <property type="entry name" value="FtsK_dom"/>
</dbReference>
<dbReference type="Gene3D" id="3.30.980.40">
    <property type="match status" value="1"/>
</dbReference>
<evidence type="ECO:0000256" key="5">
    <source>
        <dbReference type="PROSITE-ProRule" id="PRU00289"/>
    </source>
</evidence>
<keyword evidence="2 5" id="KW-0547">Nucleotide-binding</keyword>
<reference evidence="9" key="1">
    <citation type="submission" date="2017-09" db="EMBL/GenBank/DDBJ databases">
        <title>Depth-based differentiation of microbial function through sediment-hosted aquifers and enrichment of novel symbionts in the deep terrestrial subsurface.</title>
        <authorList>
            <person name="Probst A.J."/>
            <person name="Ladd B."/>
            <person name="Jarett J.K."/>
            <person name="Geller-Mcgrath D.E."/>
            <person name="Sieber C.M.K."/>
            <person name="Emerson J.B."/>
            <person name="Anantharaman K."/>
            <person name="Thomas B.C."/>
            <person name="Malmstrom R."/>
            <person name="Stieglmeier M."/>
            <person name="Klingl A."/>
            <person name="Woyke T."/>
            <person name="Ryan C.M."/>
            <person name="Banfield J.F."/>
        </authorList>
    </citation>
    <scope>NUCLEOTIDE SEQUENCE [LARGE SCALE GENOMIC DNA]</scope>
</reference>
<evidence type="ECO:0000256" key="3">
    <source>
        <dbReference type="ARBA" id="ARBA00022840"/>
    </source>
</evidence>
<keyword evidence="3 5" id="KW-0067">ATP-binding</keyword>
<evidence type="ECO:0000259" key="7">
    <source>
        <dbReference type="PROSITE" id="PS50901"/>
    </source>
</evidence>
<feature type="transmembrane region" description="Helical" evidence="6">
    <location>
        <begin position="88"/>
        <end position="107"/>
    </location>
</feature>
<dbReference type="SMART" id="SM00843">
    <property type="entry name" value="Ftsk_gamma"/>
    <property type="match status" value="1"/>
</dbReference>
<keyword evidence="6" id="KW-0812">Transmembrane</keyword>
<feature type="binding site" evidence="5">
    <location>
        <begin position="379"/>
        <end position="386"/>
    </location>
    <ligand>
        <name>ATP</name>
        <dbReference type="ChEBI" id="CHEBI:30616"/>
    </ligand>
</feature>
<dbReference type="InterPro" id="IPR025662">
    <property type="entry name" value="Sigma_54_int_dom_ATP-bd_1"/>
</dbReference>
<evidence type="ECO:0000256" key="4">
    <source>
        <dbReference type="ARBA" id="ARBA00023125"/>
    </source>
</evidence>
<feature type="transmembrane region" description="Helical" evidence="6">
    <location>
        <begin position="21"/>
        <end position="41"/>
    </location>
</feature>
<dbReference type="AlphaFoldDB" id="A0A2H0WQK3"/>
<accession>A0A2H0WQK3</accession>
<sequence length="692" mass="75911">MAKRGRPKKRKLKFQLKKKTFFSVVAVILSLLAFLIILSFLKQAVILVRLNQWLLNVLGWEIFLFPFFLIVLSLIFSGLKTPLTRGNVLIGTLLIFFSLAGISRAGILGQFIDDKIASSLSKTGAVLLFLAGNISGLVILFDTSIEQIIGFIGIFFRTIRRYLFAPQEKEGSLIARQDEKKKKDIYIEKINLPAEREGKVEKTEGIDSLIEGGEIAGIPGARKGVWRYPPLNLLNRQGAVKADRGDIKKNAARIEDTLGSFGITARVVEVNPGPAVTQYAIEVALGTKLSKITSLANDLALALAAPTGQIRIEAPIPGRSLAGIELPNYSLELVTLHQMLTSSEMKKAKSKLTVGLGLDVSGKAIIADIGKMPHILIAGQTGSGKSVLLNSWIATLLFRTTPEEVKFLLIDPKRVELTQYEGIPHLLSSVIVEPKKVISALKWAAKEMEERYKKFAKAGARNIDAFNETAGFAALPYIIIFIDELADIIFYSPSEIEDCICRLAQMSRATGIHLIIATQRPSVDVLTGLIKANIPCRISCAVSSLVDSRVILDTPGAEKLLGRGDMLYLPPDRAKPNRIQGTYVDEEEIRSLINFLKNSGVQPVYTEEVAQMPIKETDKARVEEGKDDLFGEAVEVISRYGRASASLLQRKLRIGYARAARILDQLEAAGIIGSGKGAKPREILTGEENQQE</sequence>
<dbReference type="PANTHER" id="PTHR22683">
    <property type="entry name" value="SPORULATION PROTEIN RELATED"/>
    <property type="match status" value="1"/>
</dbReference>
<dbReference type="Pfam" id="PF17854">
    <property type="entry name" value="FtsK_alpha"/>
    <property type="match status" value="1"/>
</dbReference>
<dbReference type="Pfam" id="PF09397">
    <property type="entry name" value="FtsK_gamma"/>
    <property type="match status" value="1"/>
</dbReference>
<dbReference type="PROSITE" id="PS00675">
    <property type="entry name" value="SIGMA54_INTERACT_1"/>
    <property type="match status" value="1"/>
</dbReference>
<organism evidence="8 9">
    <name type="scientific">Candidatus Shapirobacteria bacterium CG09_land_8_20_14_0_10_38_17</name>
    <dbReference type="NCBI Taxonomy" id="1974884"/>
    <lineage>
        <taxon>Bacteria</taxon>
        <taxon>Candidatus Shapironibacteriota</taxon>
    </lineage>
</organism>
<dbReference type="InterPro" id="IPR050206">
    <property type="entry name" value="FtsK/SpoIIIE/SftA"/>
</dbReference>
<feature type="transmembrane region" description="Helical" evidence="6">
    <location>
        <begin position="127"/>
        <end position="156"/>
    </location>
</feature>
<gene>
    <name evidence="8" type="ORF">COT63_02605</name>
</gene>
<evidence type="ECO:0000256" key="2">
    <source>
        <dbReference type="ARBA" id="ARBA00022741"/>
    </source>
</evidence>
<dbReference type="PANTHER" id="PTHR22683:SF41">
    <property type="entry name" value="DNA TRANSLOCASE FTSK"/>
    <property type="match status" value="1"/>
</dbReference>
<dbReference type="Proteomes" id="UP000231282">
    <property type="component" value="Unassembled WGS sequence"/>
</dbReference>
<feature type="transmembrane region" description="Helical" evidence="6">
    <location>
        <begin position="53"/>
        <end position="76"/>
    </location>
</feature>
<dbReference type="GO" id="GO:0005524">
    <property type="term" value="F:ATP binding"/>
    <property type="evidence" value="ECO:0007669"/>
    <property type="project" value="UniProtKB-UniRule"/>
</dbReference>
<dbReference type="InterPro" id="IPR036390">
    <property type="entry name" value="WH_DNA-bd_sf"/>
</dbReference>